<dbReference type="Proteomes" id="UP001595755">
    <property type="component" value="Unassembled WGS sequence"/>
</dbReference>
<keyword evidence="5" id="KW-0597">Phosphoprotein</keyword>
<evidence type="ECO:0000313" key="17">
    <source>
        <dbReference type="Proteomes" id="UP001595755"/>
    </source>
</evidence>
<keyword evidence="13" id="KW-0812">Transmembrane</keyword>
<sequence>MKREGHPRQHRRRHGNSTSGMRRCWGNFYRENKEHRRRMRELSQPFKPRRKVLALLILSFHIGIAASWAVAYSVMDLVFRYWLPQYGHTPLRQYLVVVLTFSLLFYAMKLIRLFFAPVRRQMDWFLEMINAMKQLSRGNFNVNLQTNPRFMGQFSPLVDSFNEMASELSRMEEMRQEFISNVSHEIQSPLTSIGGFARALQQDDLAPETRKRYVQIIETESKRLSRMSDNLLKLTSLESNHHPFDKKAYRLDRQLRHLILSCEPLWQAKELEMDVDLSEVTIAADEDLMSQVWLNLLHNSIKFTPAGGTIGIALAGEAGRVRLVVTDSGPGLSQQALPHVFERFFKADPARDRSSGGSGLGLSIVKKIVEMHGGEVFADNASHGGARFTVLLPLS</sequence>
<proteinExistence type="predicted"/>
<feature type="region of interest" description="Disordered" evidence="12">
    <location>
        <begin position="1"/>
        <end position="21"/>
    </location>
</feature>
<keyword evidence="8" id="KW-0418">Kinase</keyword>
<evidence type="ECO:0000256" key="9">
    <source>
        <dbReference type="ARBA" id="ARBA00022840"/>
    </source>
</evidence>
<evidence type="ECO:0000256" key="1">
    <source>
        <dbReference type="ARBA" id="ARBA00000085"/>
    </source>
</evidence>
<protein>
    <recommendedName>
        <fullName evidence="3">histidine kinase</fullName>
        <ecNumber evidence="3">2.7.13.3</ecNumber>
    </recommendedName>
</protein>
<keyword evidence="17" id="KW-1185">Reference proteome</keyword>
<dbReference type="InterPro" id="IPR003661">
    <property type="entry name" value="HisK_dim/P_dom"/>
</dbReference>
<dbReference type="CDD" id="cd00075">
    <property type="entry name" value="HATPase"/>
    <property type="match status" value="1"/>
</dbReference>
<evidence type="ECO:0000256" key="11">
    <source>
        <dbReference type="ARBA" id="ARBA00023136"/>
    </source>
</evidence>
<keyword evidence="6" id="KW-0808">Transferase</keyword>
<dbReference type="InterPro" id="IPR036097">
    <property type="entry name" value="HisK_dim/P_sf"/>
</dbReference>
<evidence type="ECO:0000256" key="4">
    <source>
        <dbReference type="ARBA" id="ARBA00022475"/>
    </source>
</evidence>
<dbReference type="InterPro" id="IPR003660">
    <property type="entry name" value="HAMP_dom"/>
</dbReference>
<evidence type="ECO:0000256" key="12">
    <source>
        <dbReference type="SAM" id="MobiDB-lite"/>
    </source>
</evidence>
<dbReference type="SUPFAM" id="SSF47384">
    <property type="entry name" value="Homodimeric domain of signal transducing histidine kinase"/>
    <property type="match status" value="1"/>
</dbReference>
<dbReference type="PROSITE" id="PS50885">
    <property type="entry name" value="HAMP"/>
    <property type="match status" value="1"/>
</dbReference>
<comment type="caution">
    <text evidence="16">The sequence shown here is derived from an EMBL/GenBank/DDBJ whole genome shotgun (WGS) entry which is preliminary data.</text>
</comment>
<dbReference type="PROSITE" id="PS50109">
    <property type="entry name" value="HIS_KIN"/>
    <property type="match status" value="1"/>
</dbReference>
<gene>
    <name evidence="16" type="ORF">ACFO1S_24295</name>
</gene>
<dbReference type="RefSeq" id="WP_378127718.1">
    <property type="nucleotide sequence ID" value="NZ_JBHSED010000065.1"/>
</dbReference>
<keyword evidence="10" id="KW-0902">Two-component regulatory system</keyword>
<dbReference type="EC" id="2.7.13.3" evidence="3"/>
<evidence type="ECO:0000256" key="13">
    <source>
        <dbReference type="SAM" id="Phobius"/>
    </source>
</evidence>
<organism evidence="16 17">
    <name type="scientific">Cohnella boryungensis</name>
    <dbReference type="NCBI Taxonomy" id="768479"/>
    <lineage>
        <taxon>Bacteria</taxon>
        <taxon>Bacillati</taxon>
        <taxon>Bacillota</taxon>
        <taxon>Bacilli</taxon>
        <taxon>Bacillales</taxon>
        <taxon>Paenibacillaceae</taxon>
        <taxon>Cohnella</taxon>
    </lineage>
</organism>
<dbReference type="PRINTS" id="PR00344">
    <property type="entry name" value="BCTRLSENSOR"/>
</dbReference>
<dbReference type="Gene3D" id="3.30.565.10">
    <property type="entry name" value="Histidine kinase-like ATPase, C-terminal domain"/>
    <property type="match status" value="1"/>
</dbReference>
<dbReference type="SMART" id="SM00388">
    <property type="entry name" value="HisKA"/>
    <property type="match status" value="1"/>
</dbReference>
<dbReference type="InterPro" id="IPR036890">
    <property type="entry name" value="HATPase_C_sf"/>
</dbReference>
<feature type="transmembrane region" description="Helical" evidence="13">
    <location>
        <begin position="52"/>
        <end position="74"/>
    </location>
</feature>
<evidence type="ECO:0000256" key="8">
    <source>
        <dbReference type="ARBA" id="ARBA00022777"/>
    </source>
</evidence>
<evidence type="ECO:0000256" key="10">
    <source>
        <dbReference type="ARBA" id="ARBA00023012"/>
    </source>
</evidence>
<dbReference type="PANTHER" id="PTHR43711:SF1">
    <property type="entry name" value="HISTIDINE KINASE 1"/>
    <property type="match status" value="1"/>
</dbReference>
<dbReference type="InterPro" id="IPR050736">
    <property type="entry name" value="Sensor_HK_Regulatory"/>
</dbReference>
<feature type="domain" description="HAMP" evidence="15">
    <location>
        <begin position="119"/>
        <end position="173"/>
    </location>
</feature>
<dbReference type="Gene3D" id="1.10.287.130">
    <property type="match status" value="1"/>
</dbReference>
<dbReference type="SMART" id="SM00387">
    <property type="entry name" value="HATPase_c"/>
    <property type="match status" value="1"/>
</dbReference>
<dbReference type="CDD" id="cd06225">
    <property type="entry name" value="HAMP"/>
    <property type="match status" value="1"/>
</dbReference>
<keyword evidence="9 16" id="KW-0067">ATP-binding</keyword>
<feature type="domain" description="Histidine kinase" evidence="14">
    <location>
        <begin position="181"/>
        <end position="395"/>
    </location>
</feature>
<keyword evidence="7" id="KW-0547">Nucleotide-binding</keyword>
<dbReference type="GO" id="GO:0005524">
    <property type="term" value="F:ATP binding"/>
    <property type="evidence" value="ECO:0007669"/>
    <property type="project" value="UniProtKB-KW"/>
</dbReference>
<accession>A0ABV8SGW1</accession>
<evidence type="ECO:0000256" key="6">
    <source>
        <dbReference type="ARBA" id="ARBA00022679"/>
    </source>
</evidence>
<dbReference type="CDD" id="cd00082">
    <property type="entry name" value="HisKA"/>
    <property type="match status" value="1"/>
</dbReference>
<evidence type="ECO:0000256" key="5">
    <source>
        <dbReference type="ARBA" id="ARBA00022553"/>
    </source>
</evidence>
<evidence type="ECO:0000256" key="7">
    <source>
        <dbReference type="ARBA" id="ARBA00022741"/>
    </source>
</evidence>
<dbReference type="InterPro" id="IPR003594">
    <property type="entry name" value="HATPase_dom"/>
</dbReference>
<comment type="subcellular location">
    <subcellularLocation>
        <location evidence="2">Cell membrane</location>
        <topology evidence="2">Multi-pass membrane protein</topology>
    </subcellularLocation>
</comment>
<evidence type="ECO:0000256" key="2">
    <source>
        <dbReference type="ARBA" id="ARBA00004651"/>
    </source>
</evidence>
<evidence type="ECO:0000259" key="14">
    <source>
        <dbReference type="PROSITE" id="PS50109"/>
    </source>
</evidence>
<comment type="catalytic activity">
    <reaction evidence="1">
        <text>ATP + protein L-histidine = ADP + protein N-phospho-L-histidine.</text>
        <dbReference type="EC" id="2.7.13.3"/>
    </reaction>
</comment>
<dbReference type="InterPro" id="IPR005467">
    <property type="entry name" value="His_kinase_dom"/>
</dbReference>
<feature type="transmembrane region" description="Helical" evidence="13">
    <location>
        <begin position="94"/>
        <end position="115"/>
    </location>
</feature>
<keyword evidence="4" id="KW-1003">Cell membrane</keyword>
<dbReference type="InterPro" id="IPR004358">
    <property type="entry name" value="Sig_transdc_His_kin-like_C"/>
</dbReference>
<evidence type="ECO:0000313" key="16">
    <source>
        <dbReference type="EMBL" id="MFC4306546.1"/>
    </source>
</evidence>
<dbReference type="EMBL" id="JBHSED010000065">
    <property type="protein sequence ID" value="MFC4306546.1"/>
    <property type="molecule type" value="Genomic_DNA"/>
</dbReference>
<dbReference type="Pfam" id="PF02518">
    <property type="entry name" value="HATPase_c"/>
    <property type="match status" value="1"/>
</dbReference>
<name>A0ABV8SGW1_9BACL</name>
<dbReference type="Pfam" id="PF00512">
    <property type="entry name" value="HisKA"/>
    <property type="match status" value="1"/>
</dbReference>
<keyword evidence="13" id="KW-1133">Transmembrane helix</keyword>
<dbReference type="SUPFAM" id="SSF55874">
    <property type="entry name" value="ATPase domain of HSP90 chaperone/DNA topoisomerase II/histidine kinase"/>
    <property type="match status" value="1"/>
</dbReference>
<evidence type="ECO:0000256" key="3">
    <source>
        <dbReference type="ARBA" id="ARBA00012438"/>
    </source>
</evidence>
<keyword evidence="11 13" id="KW-0472">Membrane</keyword>
<evidence type="ECO:0000259" key="15">
    <source>
        <dbReference type="PROSITE" id="PS50885"/>
    </source>
</evidence>
<reference evidence="17" key="1">
    <citation type="journal article" date="2019" name="Int. J. Syst. Evol. Microbiol.">
        <title>The Global Catalogue of Microorganisms (GCM) 10K type strain sequencing project: providing services to taxonomists for standard genome sequencing and annotation.</title>
        <authorList>
            <consortium name="The Broad Institute Genomics Platform"/>
            <consortium name="The Broad Institute Genome Sequencing Center for Infectious Disease"/>
            <person name="Wu L."/>
            <person name="Ma J."/>
        </authorList>
    </citation>
    <scope>NUCLEOTIDE SEQUENCE [LARGE SCALE GENOMIC DNA]</scope>
    <source>
        <strain evidence="17">CGMCC 4.1641</strain>
    </source>
</reference>
<dbReference type="PANTHER" id="PTHR43711">
    <property type="entry name" value="TWO-COMPONENT HISTIDINE KINASE"/>
    <property type="match status" value="1"/>
</dbReference>